<gene>
    <name evidence="2" type="primary">Tery_4857</name>
</gene>
<dbReference type="AlphaFoldDB" id="A0A1A8BCZ9"/>
<accession>A0A1A8BCZ9</accession>
<dbReference type="InterPro" id="IPR038717">
    <property type="entry name" value="Tc1-like_DDE_dom"/>
</dbReference>
<feature type="non-terminal residue" evidence="2">
    <location>
        <position position="1"/>
    </location>
</feature>
<dbReference type="Gene3D" id="3.30.420.10">
    <property type="entry name" value="Ribonuclease H-like superfamily/Ribonuclease H"/>
    <property type="match status" value="1"/>
</dbReference>
<dbReference type="EMBL" id="HADZ01001173">
    <property type="protein sequence ID" value="SBP65114.1"/>
    <property type="molecule type" value="Transcribed_RNA"/>
</dbReference>
<evidence type="ECO:0000313" key="2">
    <source>
        <dbReference type="EMBL" id="SBP65114.1"/>
    </source>
</evidence>
<protein>
    <recommendedName>
        <fullName evidence="1">Tc1-like transposase DDE domain-containing protein</fullName>
    </recommendedName>
</protein>
<dbReference type="GO" id="GO:0003676">
    <property type="term" value="F:nucleic acid binding"/>
    <property type="evidence" value="ECO:0007669"/>
    <property type="project" value="InterPro"/>
</dbReference>
<dbReference type="Pfam" id="PF13358">
    <property type="entry name" value="DDE_3"/>
    <property type="match status" value="1"/>
</dbReference>
<dbReference type="InterPro" id="IPR036397">
    <property type="entry name" value="RNaseH_sf"/>
</dbReference>
<reference evidence="2" key="1">
    <citation type="submission" date="2016-05" db="EMBL/GenBank/DDBJ databases">
        <authorList>
            <person name="Lavstsen T."/>
            <person name="Jespersen J.S."/>
        </authorList>
    </citation>
    <scope>NUCLEOTIDE SEQUENCE</scope>
    <source>
        <tissue evidence="2">Brain</tissue>
    </source>
</reference>
<name>A0A1A8BCZ9_NOTKA</name>
<organism evidence="2">
    <name type="scientific">Nothobranchius kadleci</name>
    <name type="common">African annual killifish</name>
    <dbReference type="NCBI Taxonomy" id="1051664"/>
    <lineage>
        <taxon>Eukaryota</taxon>
        <taxon>Metazoa</taxon>
        <taxon>Chordata</taxon>
        <taxon>Craniata</taxon>
        <taxon>Vertebrata</taxon>
        <taxon>Euteleostomi</taxon>
        <taxon>Actinopterygii</taxon>
        <taxon>Neopterygii</taxon>
        <taxon>Teleostei</taxon>
        <taxon>Neoteleostei</taxon>
        <taxon>Acanthomorphata</taxon>
        <taxon>Ovalentaria</taxon>
        <taxon>Atherinomorphae</taxon>
        <taxon>Cyprinodontiformes</taxon>
        <taxon>Nothobranchiidae</taxon>
        <taxon>Nothobranchius</taxon>
    </lineage>
</organism>
<feature type="domain" description="Tc1-like transposase DDE" evidence="1">
    <location>
        <begin position="93"/>
        <end position="225"/>
    </location>
</feature>
<evidence type="ECO:0000259" key="1">
    <source>
        <dbReference type="Pfam" id="PF13358"/>
    </source>
</evidence>
<reference evidence="2" key="2">
    <citation type="submission" date="2016-06" db="EMBL/GenBank/DDBJ databases">
        <title>The genome of a short-lived fish provides insights into sex chromosome evolution and the genetic control of aging.</title>
        <authorList>
            <person name="Reichwald K."/>
            <person name="Felder M."/>
            <person name="Petzold A."/>
            <person name="Koch P."/>
            <person name="Groth M."/>
            <person name="Platzer M."/>
        </authorList>
    </citation>
    <scope>NUCLEOTIDE SEQUENCE</scope>
    <source>
        <tissue evidence="2">Brain</tissue>
    </source>
</reference>
<proteinExistence type="predicted"/>
<sequence>NCKDALSGWKDCYIHSGAGDRYSRHGPSNNTIRLREIQERVIQDNTLRGNRQLRMKQNYRVPFERNLPRVKELRAQYVQTIFDLESLDRSHEFIFVDEAGFNLQKRRRRGRNIIGQRAIVEVPGQRGGNVTICATMVLYIIMLHWGLVTPSIFSDFFLRDALFEQQVQEQQGEELGPIPTYVIVWDNVGFHQAAQVREWFIINGQFMNLYLPPYSPFLNPIEEFFFPLGDGKCMIDSSTSE</sequence>